<reference evidence="1 2" key="1">
    <citation type="submission" date="2019-08" db="EMBL/GenBank/DDBJ databases">
        <title>Archangium and Cystobacter genomes.</title>
        <authorList>
            <person name="Chen I.-C.K."/>
            <person name="Wielgoss S."/>
        </authorList>
    </citation>
    <scope>NUCLEOTIDE SEQUENCE [LARGE SCALE GENOMIC DNA]</scope>
    <source>
        <strain evidence="1 2">Cbm 6</strain>
    </source>
</reference>
<proteinExistence type="predicted"/>
<organism evidence="1 2">
    <name type="scientific">Archangium minus</name>
    <dbReference type="NCBI Taxonomy" id="83450"/>
    <lineage>
        <taxon>Bacteria</taxon>
        <taxon>Pseudomonadati</taxon>
        <taxon>Myxococcota</taxon>
        <taxon>Myxococcia</taxon>
        <taxon>Myxococcales</taxon>
        <taxon>Cystobacterineae</taxon>
        <taxon>Archangiaceae</taxon>
        <taxon>Archangium</taxon>
    </lineage>
</organism>
<sequence length="413" mass="46749">MMTAALLVLLLSQTGDPEAPGEVQPAPTQDTAALAAPESPLPVMRQGEHAVCASLNPTPQVPSGQYRVQCDAMTRRCLAAPTHELDADGSESNRPLERVSSCHESPEYIHERVAEGYTFVPAIAETPPGWYRDERGRVMQFNFDLHRRVWLGGAWAPLWREGEERTLSRGRVDFGIVNEFPRGEKRLHRLTWLDTELILGQQSSLEATLLRYDNNVWQDSPLIRVTTFLGEPRRHDFTFDMGTWLEVLRLETIRRAGTEAVFYTFIAGHLTLDLWHSRELSSYVRVRAGPSVEYDRTHHFFMLVPGAAFEGDFTLDANGFHHLTFSAEAEKLFLGHEVDGRPPEPERLRVRAGYELILLAINDQPLSLVLDGRGQWRSDLVDVPPVWEWSVHTGLRFSLWAPARRSAPVATSR</sequence>
<keyword evidence="2" id="KW-1185">Reference proteome</keyword>
<evidence type="ECO:0000313" key="2">
    <source>
        <dbReference type="Proteomes" id="UP001611383"/>
    </source>
</evidence>
<accession>A0ABY9WN18</accession>
<dbReference type="RefSeq" id="WP_395819437.1">
    <property type="nucleotide sequence ID" value="NZ_CP043494.1"/>
</dbReference>
<evidence type="ECO:0000313" key="1">
    <source>
        <dbReference type="EMBL" id="WNG45175.1"/>
    </source>
</evidence>
<dbReference type="EMBL" id="CP043494">
    <property type="protein sequence ID" value="WNG45175.1"/>
    <property type="molecule type" value="Genomic_DNA"/>
</dbReference>
<name>A0ABY9WN18_9BACT</name>
<gene>
    <name evidence="1" type="ORF">F0U60_14465</name>
</gene>
<dbReference type="Proteomes" id="UP001611383">
    <property type="component" value="Chromosome"/>
</dbReference>
<protein>
    <submittedName>
        <fullName evidence="1">Uncharacterized protein</fullName>
    </submittedName>
</protein>